<evidence type="ECO:0000313" key="3">
    <source>
        <dbReference type="Proteomes" id="UP001152803"/>
    </source>
</evidence>
<feature type="compositionally biased region" description="Pro residues" evidence="1">
    <location>
        <begin position="58"/>
        <end position="69"/>
    </location>
</feature>
<accession>A0A9Q1DCG3</accession>
<evidence type="ECO:0000313" key="2">
    <source>
        <dbReference type="EMBL" id="KAJ8265916.1"/>
    </source>
</evidence>
<dbReference type="AlphaFoldDB" id="A0A9Q1DCG3"/>
<proteinExistence type="predicted"/>
<name>A0A9Q1DCG3_CONCO</name>
<gene>
    <name evidence="2" type="ORF">COCON_G00150150</name>
</gene>
<organism evidence="2 3">
    <name type="scientific">Conger conger</name>
    <name type="common">Conger eel</name>
    <name type="synonym">Muraena conger</name>
    <dbReference type="NCBI Taxonomy" id="82655"/>
    <lineage>
        <taxon>Eukaryota</taxon>
        <taxon>Metazoa</taxon>
        <taxon>Chordata</taxon>
        <taxon>Craniata</taxon>
        <taxon>Vertebrata</taxon>
        <taxon>Euteleostomi</taxon>
        <taxon>Actinopterygii</taxon>
        <taxon>Neopterygii</taxon>
        <taxon>Teleostei</taxon>
        <taxon>Anguilliformes</taxon>
        <taxon>Congridae</taxon>
        <taxon>Conger</taxon>
    </lineage>
</organism>
<sequence length="69" mass="7925">MEQERRREAHRQKQWECQEMSMRLPEEPVEGDINTSSSQESREQRVAGFAISAKATPPLRPPHAAPALR</sequence>
<keyword evidence="3" id="KW-1185">Reference proteome</keyword>
<feature type="compositionally biased region" description="Basic and acidic residues" evidence="1">
    <location>
        <begin position="1"/>
        <end position="16"/>
    </location>
</feature>
<dbReference type="Proteomes" id="UP001152803">
    <property type="component" value="Unassembled WGS sequence"/>
</dbReference>
<reference evidence="2" key="1">
    <citation type="journal article" date="2023" name="Science">
        <title>Genome structures resolve the early diversification of teleost fishes.</title>
        <authorList>
            <person name="Parey E."/>
            <person name="Louis A."/>
            <person name="Montfort J."/>
            <person name="Bouchez O."/>
            <person name="Roques C."/>
            <person name="Iampietro C."/>
            <person name="Lluch J."/>
            <person name="Castinel A."/>
            <person name="Donnadieu C."/>
            <person name="Desvignes T."/>
            <person name="Floi Bucao C."/>
            <person name="Jouanno E."/>
            <person name="Wen M."/>
            <person name="Mejri S."/>
            <person name="Dirks R."/>
            <person name="Jansen H."/>
            <person name="Henkel C."/>
            <person name="Chen W.J."/>
            <person name="Zahm M."/>
            <person name="Cabau C."/>
            <person name="Klopp C."/>
            <person name="Thompson A.W."/>
            <person name="Robinson-Rechavi M."/>
            <person name="Braasch I."/>
            <person name="Lecointre G."/>
            <person name="Bobe J."/>
            <person name="Postlethwait J.H."/>
            <person name="Berthelot C."/>
            <person name="Roest Crollius H."/>
            <person name="Guiguen Y."/>
        </authorList>
    </citation>
    <scope>NUCLEOTIDE SEQUENCE</scope>
    <source>
        <strain evidence="2">Concon-B</strain>
    </source>
</reference>
<protein>
    <submittedName>
        <fullName evidence="2">Uncharacterized protein</fullName>
    </submittedName>
</protein>
<evidence type="ECO:0000256" key="1">
    <source>
        <dbReference type="SAM" id="MobiDB-lite"/>
    </source>
</evidence>
<feature type="region of interest" description="Disordered" evidence="1">
    <location>
        <begin position="1"/>
        <end position="69"/>
    </location>
</feature>
<comment type="caution">
    <text evidence="2">The sequence shown here is derived from an EMBL/GenBank/DDBJ whole genome shotgun (WGS) entry which is preliminary data.</text>
</comment>
<dbReference type="EMBL" id="JAFJMO010000010">
    <property type="protein sequence ID" value="KAJ8265916.1"/>
    <property type="molecule type" value="Genomic_DNA"/>
</dbReference>